<dbReference type="InterPro" id="IPR036393">
    <property type="entry name" value="AceGlu_kinase-like_sf"/>
</dbReference>
<dbReference type="Proteomes" id="UP001145021">
    <property type="component" value="Unassembled WGS sequence"/>
</dbReference>
<dbReference type="GO" id="GO:0006526">
    <property type="term" value="P:L-arginine biosynthetic process"/>
    <property type="evidence" value="ECO:0007669"/>
    <property type="project" value="UniProtKB-UniRule"/>
</dbReference>
<sequence>MLRASRFLKKGAGTIARAPAASSSFAAALGIQRSSAYTHAHAHAQTQAQPQLRMYSYNNGPDTSEKETIVKLLYNIGSKKEVEQYLRHFSSVESQKFAVIKVGGAVISDDLATLASALTFLNRVGLYPIVVHGAGPQLNKRLEAANIEARYEDGIRITDGPTLAIAREVFASENRKLVEALERLGTRARPITGGVFVADYLNREKYDRVGKIVRVNREVVESSIRAGCLPILTSLAETPEGQILNVNADIAAGELARVLEPLKIVYLNEKNGLYHGTTGKRIETIHLDEEYEDLLKEPWVRYGTKLKLKEIKELLDTLPRSSSVAIISAEHLHKELFTHSGAGTLIMRGHRLFSEQDLASVDSDRLRALLMAHDPQIASGAATAASYWQHLAELKKEGGQYWIYGDEPYQVAAVVTRKPGQTISSLDKFVCTKAAVLGNITDNAWKLIARDHPQLIWSVPRTDDNLSWHFERADGSWSVGDDIVFWNGVEDWKQISDLIASKSKEKPVSSSSKNAAGAAASPTGARAYSTAARRPLMSASSVFSAGARRSYSTPAAGTKAAASAGSGVPLRVSLVGARGFTGRELIRLIDSHPRFELAYVSSRELEGKPVSNYTKAAINHVNLSAQQVGELARDGRSNVDVWILALPNKVAAPFVAALDSATAALPVNQQPVIVDLSADYRFDKTGQWAYGLPELHRSSLLANSTGRISNPGCYATGSQLGLAPLLPFLDSTRLPSIFGVSGYSGAGTKPSPKNNPEFLRDNLIPYAPVSHIHEREIGHSLTRLTKPGYPFSMANPLLVQFSPHVASFFQGIALTLHVPLRMSMNAKDMYDVFAEFYSTERLVHVTESAPLVRDNAGKHYAVVGGFAVPPVDGNGEQGSAGLAGRRVVLNVTLDNLLKGAATQAVQNMNIAAGIDEYTGIPVQDKPDMSLA</sequence>
<keyword evidence="14" id="KW-0809">Transit peptide</keyword>
<evidence type="ECO:0000256" key="13">
    <source>
        <dbReference type="ARBA" id="ARBA00022857"/>
    </source>
</evidence>
<keyword evidence="8 19" id="KW-0028">Amino-acid biosynthesis</keyword>
<evidence type="ECO:0000313" key="23">
    <source>
        <dbReference type="Proteomes" id="UP001145021"/>
    </source>
</evidence>
<evidence type="ECO:0000256" key="14">
    <source>
        <dbReference type="ARBA" id="ARBA00022946"/>
    </source>
</evidence>
<keyword evidence="17 19" id="KW-0511">Multifunctional enzyme</keyword>
<dbReference type="NCBIfam" id="TIGR01850">
    <property type="entry name" value="argC"/>
    <property type="match status" value="1"/>
</dbReference>
<evidence type="ECO:0000256" key="20">
    <source>
        <dbReference type="PROSITE-ProRule" id="PRU10010"/>
    </source>
</evidence>
<comment type="catalytic activity">
    <reaction evidence="18">
        <text>N-acetyl-L-glutamate + ATP = N-acetyl-L-glutamyl 5-phosphate + ADP</text>
        <dbReference type="Rhea" id="RHEA:14629"/>
        <dbReference type="ChEBI" id="CHEBI:30616"/>
        <dbReference type="ChEBI" id="CHEBI:44337"/>
        <dbReference type="ChEBI" id="CHEBI:57936"/>
        <dbReference type="ChEBI" id="CHEBI:456216"/>
        <dbReference type="EC" id="2.7.2.8"/>
    </reaction>
</comment>
<dbReference type="SMART" id="SM00859">
    <property type="entry name" value="Semialdhyde_dh"/>
    <property type="match status" value="1"/>
</dbReference>
<dbReference type="InterPro" id="IPR023013">
    <property type="entry name" value="AGPR_AS"/>
</dbReference>
<dbReference type="Gene3D" id="3.40.50.720">
    <property type="entry name" value="NAD(P)-binding Rossmann-like Domain"/>
    <property type="match status" value="1"/>
</dbReference>
<dbReference type="InterPro" id="IPR006855">
    <property type="entry name" value="Vertebrate-like_GNAT_dom"/>
</dbReference>
<dbReference type="SUPFAM" id="SSF51735">
    <property type="entry name" value="NAD(P)-binding Rossmann-fold domains"/>
    <property type="match status" value="1"/>
</dbReference>
<keyword evidence="23" id="KW-1185">Reference proteome</keyword>
<dbReference type="GO" id="GO:0070401">
    <property type="term" value="F:NADP+ binding"/>
    <property type="evidence" value="ECO:0007669"/>
    <property type="project" value="InterPro"/>
</dbReference>
<dbReference type="GO" id="GO:0005524">
    <property type="term" value="F:ATP binding"/>
    <property type="evidence" value="ECO:0007669"/>
    <property type="project" value="UniProtKB-UniRule"/>
</dbReference>
<evidence type="ECO:0000256" key="17">
    <source>
        <dbReference type="ARBA" id="ARBA00023268"/>
    </source>
</evidence>
<dbReference type="SUPFAM" id="SSF53633">
    <property type="entry name" value="Carbamate kinase-like"/>
    <property type="match status" value="1"/>
</dbReference>
<evidence type="ECO:0000256" key="7">
    <source>
        <dbReference type="ARBA" id="ARBA00022571"/>
    </source>
</evidence>
<dbReference type="Pfam" id="PF00696">
    <property type="entry name" value="AA_kinase"/>
    <property type="match status" value="1"/>
</dbReference>
<evidence type="ECO:0000256" key="5">
    <source>
        <dbReference type="ARBA" id="ARBA00007239"/>
    </source>
</evidence>
<dbReference type="EMBL" id="JANBOH010000045">
    <property type="protein sequence ID" value="KAJ1646906.1"/>
    <property type="molecule type" value="Genomic_DNA"/>
</dbReference>
<dbReference type="GO" id="GO:0051287">
    <property type="term" value="F:NAD binding"/>
    <property type="evidence" value="ECO:0007669"/>
    <property type="project" value="UniProtKB-UniRule"/>
</dbReference>
<evidence type="ECO:0000256" key="9">
    <source>
        <dbReference type="ARBA" id="ARBA00022679"/>
    </source>
</evidence>
<dbReference type="GO" id="GO:0005759">
    <property type="term" value="C:mitochondrial matrix"/>
    <property type="evidence" value="ECO:0007669"/>
    <property type="project" value="TreeGrafter"/>
</dbReference>
<dbReference type="NCBIfam" id="TIGR00761">
    <property type="entry name" value="argB"/>
    <property type="match status" value="1"/>
</dbReference>
<dbReference type="PANTHER" id="PTHR23342:SF0">
    <property type="entry name" value="N-ACETYLGLUTAMATE SYNTHASE, MITOCHONDRIAL"/>
    <property type="match status" value="1"/>
</dbReference>
<comment type="similarity">
    <text evidence="5 19">In the C-terminal section; belongs to the NAGSA dehydrogenase family.</text>
</comment>
<comment type="pathway">
    <text evidence="2 19">Amino-acid biosynthesis; L-arginine biosynthesis; N(2)-acetyl-L-ornithine from L-glutamate: step 2/4.</text>
</comment>
<dbReference type="SUPFAM" id="SSF55347">
    <property type="entry name" value="Glyceraldehyde-3-phosphate dehydrogenase-like, C-terminal domain"/>
    <property type="match status" value="1"/>
</dbReference>
<keyword evidence="12 19" id="KW-0067">ATP-binding</keyword>
<dbReference type="FunFam" id="3.40.1160.10:FF:000046">
    <property type="entry name" value="N-acetylglutamate kinase / N-acetylglutamate synthase"/>
    <property type="match status" value="1"/>
</dbReference>
<evidence type="ECO:0000256" key="1">
    <source>
        <dbReference type="ARBA" id="ARBA00004173"/>
    </source>
</evidence>
<evidence type="ECO:0000256" key="12">
    <source>
        <dbReference type="ARBA" id="ARBA00022840"/>
    </source>
</evidence>
<dbReference type="HAMAP" id="MF_00150">
    <property type="entry name" value="ArgC_type1"/>
    <property type="match status" value="1"/>
</dbReference>
<dbReference type="InterPro" id="IPR041734">
    <property type="entry name" value="NAGK-fArgBP"/>
</dbReference>
<dbReference type="PIRSF" id="PIRSF036440">
    <property type="entry name" value="ARG5-6"/>
    <property type="match status" value="1"/>
</dbReference>
<dbReference type="CDD" id="cd23936">
    <property type="entry name" value="AGPR_C_ARG5_6_like"/>
    <property type="match status" value="1"/>
</dbReference>
<dbReference type="InterPro" id="IPR004662">
    <property type="entry name" value="AcgluKinase_fam"/>
</dbReference>
<dbReference type="InterPro" id="IPR011241">
    <property type="entry name" value="NAGK/NAGSA"/>
</dbReference>
<dbReference type="InterPro" id="IPR058924">
    <property type="entry name" value="AGPR_dimerisation_dom"/>
</dbReference>
<accession>A0A9W7XN28</accession>
<dbReference type="Gene3D" id="3.40.1160.10">
    <property type="entry name" value="Acetylglutamate kinase-like"/>
    <property type="match status" value="1"/>
</dbReference>
<evidence type="ECO:0000259" key="21">
    <source>
        <dbReference type="PROSITE" id="PS51731"/>
    </source>
</evidence>
<comment type="subcellular location">
    <subcellularLocation>
        <location evidence="1 19">Mitochondrion</location>
    </subcellularLocation>
</comment>
<dbReference type="Pfam" id="PF01118">
    <property type="entry name" value="Semialdhyde_dh"/>
    <property type="match status" value="1"/>
</dbReference>
<gene>
    <name evidence="22" type="ORF">LPJ64_001650</name>
</gene>
<evidence type="ECO:0000256" key="4">
    <source>
        <dbReference type="ARBA" id="ARBA00006830"/>
    </source>
</evidence>
<evidence type="ECO:0000256" key="15">
    <source>
        <dbReference type="ARBA" id="ARBA00023002"/>
    </source>
</evidence>
<organism evidence="22 23">
    <name type="scientific">Coemansia asiatica</name>
    <dbReference type="NCBI Taxonomy" id="1052880"/>
    <lineage>
        <taxon>Eukaryota</taxon>
        <taxon>Fungi</taxon>
        <taxon>Fungi incertae sedis</taxon>
        <taxon>Zoopagomycota</taxon>
        <taxon>Kickxellomycotina</taxon>
        <taxon>Kickxellomycetes</taxon>
        <taxon>Kickxellales</taxon>
        <taxon>Kickxellaceae</taxon>
        <taxon>Coemansia</taxon>
    </lineage>
</organism>
<dbReference type="EC" id="2.7.2.8" evidence="6"/>
<evidence type="ECO:0000256" key="8">
    <source>
        <dbReference type="ARBA" id="ARBA00022605"/>
    </source>
</evidence>
<feature type="active site" evidence="20">
    <location>
        <position position="713"/>
    </location>
</feature>
<dbReference type="GO" id="GO:0003991">
    <property type="term" value="F:acetylglutamate kinase activity"/>
    <property type="evidence" value="ECO:0007669"/>
    <property type="project" value="UniProtKB-EC"/>
</dbReference>
<evidence type="ECO:0000256" key="2">
    <source>
        <dbReference type="ARBA" id="ARBA00004828"/>
    </source>
</evidence>
<dbReference type="PROSITE" id="PS01224">
    <property type="entry name" value="ARGC"/>
    <property type="match status" value="1"/>
</dbReference>
<keyword evidence="9 19" id="KW-0808">Transferase</keyword>
<dbReference type="PROSITE" id="PS51731">
    <property type="entry name" value="GNAT_NAGS"/>
    <property type="match status" value="1"/>
</dbReference>
<dbReference type="GO" id="GO:0003942">
    <property type="term" value="F:N-acetyl-gamma-glutamyl-phosphate reductase activity"/>
    <property type="evidence" value="ECO:0007669"/>
    <property type="project" value="UniProtKB-UniRule"/>
</dbReference>
<feature type="domain" description="N-acetyltransferase" evidence="21">
    <location>
        <begin position="350"/>
        <end position="510"/>
    </location>
</feature>
<dbReference type="Gene3D" id="3.30.360.10">
    <property type="entry name" value="Dihydrodipicolinate Reductase, domain 2"/>
    <property type="match status" value="1"/>
</dbReference>
<reference evidence="22" key="1">
    <citation type="submission" date="2022-07" db="EMBL/GenBank/DDBJ databases">
        <title>Phylogenomic reconstructions and comparative analyses of Kickxellomycotina fungi.</title>
        <authorList>
            <person name="Reynolds N.K."/>
            <person name="Stajich J.E."/>
            <person name="Barry K."/>
            <person name="Grigoriev I.V."/>
            <person name="Crous P."/>
            <person name="Smith M.E."/>
        </authorList>
    </citation>
    <scope>NUCLEOTIDE SEQUENCE</scope>
    <source>
        <strain evidence="22">NBRC 105413</strain>
    </source>
</reference>
<comment type="similarity">
    <text evidence="4 19">In the N-terminal section; belongs to the acetylglutamate kinase family.</text>
</comment>
<dbReference type="PANTHER" id="PTHR23342">
    <property type="entry name" value="N-ACETYLGLUTAMATE SYNTHASE"/>
    <property type="match status" value="1"/>
</dbReference>
<dbReference type="Pfam" id="PF04768">
    <property type="entry name" value="NAT"/>
    <property type="match status" value="1"/>
</dbReference>
<evidence type="ECO:0000256" key="18">
    <source>
        <dbReference type="ARBA" id="ARBA00048141"/>
    </source>
</evidence>
<evidence type="ECO:0000256" key="6">
    <source>
        <dbReference type="ARBA" id="ARBA00013065"/>
    </source>
</evidence>
<name>A0A9W7XN28_9FUNG</name>
<evidence type="ECO:0000256" key="16">
    <source>
        <dbReference type="ARBA" id="ARBA00023128"/>
    </source>
</evidence>
<dbReference type="AlphaFoldDB" id="A0A9W7XN28"/>
<dbReference type="InterPro" id="IPR000706">
    <property type="entry name" value="AGPR_type-1"/>
</dbReference>
<proteinExistence type="inferred from homology"/>
<dbReference type="InterPro" id="IPR001048">
    <property type="entry name" value="Asp/Glu/Uridylate_kinase"/>
</dbReference>
<evidence type="ECO:0000256" key="3">
    <source>
        <dbReference type="ARBA" id="ARBA00004862"/>
    </source>
</evidence>
<comment type="caution">
    <text evidence="22">The sequence shown here is derived from an EMBL/GenBank/DDBJ whole genome shotgun (WGS) entry which is preliminary data.</text>
</comment>
<dbReference type="InterPro" id="IPR036291">
    <property type="entry name" value="NAD(P)-bd_dom_sf"/>
</dbReference>
<evidence type="ECO:0000313" key="22">
    <source>
        <dbReference type="EMBL" id="KAJ1646906.1"/>
    </source>
</evidence>
<protein>
    <recommendedName>
        <fullName evidence="6">acetylglutamate kinase</fullName>
        <ecNumber evidence="6">2.7.2.8</ecNumber>
    </recommendedName>
</protein>
<keyword evidence="15 19" id="KW-0560">Oxidoreductase</keyword>
<keyword evidence="10 19" id="KW-0547">Nucleotide-binding</keyword>
<dbReference type="NCBIfam" id="NF003387">
    <property type="entry name" value="PRK04531.1-2"/>
    <property type="match status" value="1"/>
</dbReference>
<dbReference type="Gene3D" id="3.40.630.30">
    <property type="match status" value="1"/>
</dbReference>
<evidence type="ECO:0000256" key="11">
    <source>
        <dbReference type="ARBA" id="ARBA00022777"/>
    </source>
</evidence>
<keyword evidence="11 19" id="KW-0418">Kinase</keyword>
<evidence type="ECO:0000256" key="10">
    <source>
        <dbReference type="ARBA" id="ARBA00022741"/>
    </source>
</evidence>
<keyword evidence="16 19" id="KW-0496">Mitochondrion</keyword>
<dbReference type="CDD" id="cd24149">
    <property type="entry name" value="AGPR_N_ARG5_6_like"/>
    <property type="match status" value="1"/>
</dbReference>
<dbReference type="Pfam" id="PF22698">
    <property type="entry name" value="Semialdhyde_dhC_1"/>
    <property type="match status" value="1"/>
</dbReference>
<dbReference type="CDD" id="cd04252">
    <property type="entry name" value="AAK_NAGK-fArgBP"/>
    <property type="match status" value="1"/>
</dbReference>
<keyword evidence="7 19" id="KW-0055">Arginine biosynthesis</keyword>
<dbReference type="InterPro" id="IPR000534">
    <property type="entry name" value="Semialdehyde_DH_NAD-bd"/>
</dbReference>
<keyword evidence="13 19" id="KW-0521">NADP</keyword>
<evidence type="ECO:0000256" key="19">
    <source>
        <dbReference type="PIRNR" id="PIRNR036440"/>
    </source>
</evidence>
<comment type="pathway">
    <text evidence="3 19">Amino-acid biosynthesis; L-arginine biosynthesis; N(2)-acetyl-L-ornithine from L-glutamate: step 3/4.</text>
</comment>